<evidence type="ECO:0000256" key="1">
    <source>
        <dbReference type="SAM" id="MobiDB-lite"/>
    </source>
</evidence>
<accession>A0A4D6L164</accession>
<evidence type="ECO:0000313" key="3">
    <source>
        <dbReference type="Proteomes" id="UP000501690"/>
    </source>
</evidence>
<feature type="region of interest" description="Disordered" evidence="1">
    <location>
        <begin position="1"/>
        <end position="26"/>
    </location>
</feature>
<dbReference type="Proteomes" id="UP000501690">
    <property type="component" value="Linkage Group LG2"/>
</dbReference>
<gene>
    <name evidence="2" type="ORF">DEO72_LG2g2565</name>
</gene>
<dbReference type="EMBL" id="CP039346">
    <property type="protein sequence ID" value="QCD82230.1"/>
    <property type="molecule type" value="Genomic_DNA"/>
</dbReference>
<evidence type="ECO:0000313" key="2">
    <source>
        <dbReference type="EMBL" id="QCD82230.1"/>
    </source>
</evidence>
<organism evidence="2 3">
    <name type="scientific">Vigna unguiculata</name>
    <name type="common">Cowpea</name>
    <dbReference type="NCBI Taxonomy" id="3917"/>
    <lineage>
        <taxon>Eukaryota</taxon>
        <taxon>Viridiplantae</taxon>
        <taxon>Streptophyta</taxon>
        <taxon>Embryophyta</taxon>
        <taxon>Tracheophyta</taxon>
        <taxon>Spermatophyta</taxon>
        <taxon>Magnoliopsida</taxon>
        <taxon>eudicotyledons</taxon>
        <taxon>Gunneridae</taxon>
        <taxon>Pentapetalae</taxon>
        <taxon>rosids</taxon>
        <taxon>fabids</taxon>
        <taxon>Fabales</taxon>
        <taxon>Fabaceae</taxon>
        <taxon>Papilionoideae</taxon>
        <taxon>50 kb inversion clade</taxon>
        <taxon>NPAAA clade</taxon>
        <taxon>indigoferoid/millettioid clade</taxon>
        <taxon>Phaseoleae</taxon>
        <taxon>Vigna</taxon>
    </lineage>
</organism>
<reference evidence="2 3" key="1">
    <citation type="submission" date="2019-04" db="EMBL/GenBank/DDBJ databases">
        <title>An improved genome assembly and genetic linkage map for asparagus bean, Vigna unguiculata ssp. sesquipedialis.</title>
        <authorList>
            <person name="Xia Q."/>
            <person name="Zhang R."/>
            <person name="Dong Y."/>
        </authorList>
    </citation>
    <scope>NUCLEOTIDE SEQUENCE [LARGE SCALE GENOMIC DNA]</scope>
    <source>
        <tissue evidence="2">Leaf</tissue>
    </source>
</reference>
<dbReference type="AlphaFoldDB" id="A0A4D6L164"/>
<keyword evidence="3" id="KW-1185">Reference proteome</keyword>
<name>A0A4D6L164_VIGUN</name>
<sequence>MPFRAQLKGYVPSSTQGPPTSRPLKYPKSLIDHTCRTSNPRLLQQNCLAGDTYHQALSTSRSPGRGHVPPGAKHLKRCQSCRHRLAGLAPTVSRTCSSAY</sequence>
<protein>
    <submittedName>
        <fullName evidence="2">Uncharacterized protein</fullName>
    </submittedName>
</protein>
<proteinExistence type="predicted"/>